<organism evidence="2 3">
    <name type="scientific">Lithohypha guttulata</name>
    <dbReference type="NCBI Taxonomy" id="1690604"/>
    <lineage>
        <taxon>Eukaryota</taxon>
        <taxon>Fungi</taxon>
        <taxon>Dikarya</taxon>
        <taxon>Ascomycota</taxon>
        <taxon>Pezizomycotina</taxon>
        <taxon>Eurotiomycetes</taxon>
        <taxon>Chaetothyriomycetidae</taxon>
        <taxon>Chaetothyriales</taxon>
        <taxon>Trichomeriaceae</taxon>
        <taxon>Lithohypha</taxon>
    </lineage>
</organism>
<sequence>MARITIVGAGVIGLVTASALARENEIIIVARNLPGDGLSAEWASPWAGASFIAGGTSSRIEQQMQLDTYSQLSHWAENYPESSVRLITLEDFFDFDDNSQIWWRMLPEVTYA</sequence>
<dbReference type="EMBL" id="JAVRRJ010000007">
    <property type="protein sequence ID" value="KAK5083090.1"/>
    <property type="molecule type" value="Genomic_DNA"/>
</dbReference>
<evidence type="ECO:0000313" key="2">
    <source>
        <dbReference type="EMBL" id="KAK5083090.1"/>
    </source>
</evidence>
<feature type="chain" id="PRO_5042984436" description="FAD dependent oxidoreductase domain-containing protein" evidence="1">
    <location>
        <begin position="22"/>
        <end position="112"/>
    </location>
</feature>
<proteinExistence type="predicted"/>
<dbReference type="Proteomes" id="UP001309876">
    <property type="component" value="Unassembled WGS sequence"/>
</dbReference>
<dbReference type="SUPFAM" id="SSF51971">
    <property type="entry name" value="Nucleotide-binding domain"/>
    <property type="match status" value="1"/>
</dbReference>
<evidence type="ECO:0000313" key="3">
    <source>
        <dbReference type="Proteomes" id="UP001309876"/>
    </source>
</evidence>
<reference evidence="2 3" key="1">
    <citation type="submission" date="2023-08" db="EMBL/GenBank/DDBJ databases">
        <title>Black Yeasts Isolated from many extreme environments.</title>
        <authorList>
            <person name="Coleine C."/>
            <person name="Stajich J.E."/>
            <person name="Selbmann L."/>
        </authorList>
    </citation>
    <scope>NUCLEOTIDE SEQUENCE [LARGE SCALE GENOMIC DNA]</scope>
    <source>
        <strain evidence="2 3">CCFEE 5910</strain>
    </source>
</reference>
<gene>
    <name evidence="2" type="ORF">LTR05_006972</name>
</gene>
<keyword evidence="3" id="KW-1185">Reference proteome</keyword>
<name>A0AAN7SWU4_9EURO</name>
<dbReference type="Gene3D" id="3.30.9.10">
    <property type="entry name" value="D-Amino Acid Oxidase, subunit A, domain 2"/>
    <property type="match status" value="1"/>
</dbReference>
<dbReference type="AlphaFoldDB" id="A0AAN7SWU4"/>
<protein>
    <recommendedName>
        <fullName evidence="4">FAD dependent oxidoreductase domain-containing protein</fullName>
    </recommendedName>
</protein>
<keyword evidence="1" id="KW-0732">Signal</keyword>
<dbReference type="Gene3D" id="3.40.50.720">
    <property type="entry name" value="NAD(P)-binding Rossmann-like Domain"/>
    <property type="match status" value="1"/>
</dbReference>
<comment type="caution">
    <text evidence="2">The sequence shown here is derived from an EMBL/GenBank/DDBJ whole genome shotgun (WGS) entry which is preliminary data.</text>
</comment>
<feature type="signal peptide" evidence="1">
    <location>
        <begin position="1"/>
        <end position="21"/>
    </location>
</feature>
<accession>A0AAN7SWU4</accession>
<evidence type="ECO:0008006" key="4">
    <source>
        <dbReference type="Google" id="ProtNLM"/>
    </source>
</evidence>
<evidence type="ECO:0000256" key="1">
    <source>
        <dbReference type="SAM" id="SignalP"/>
    </source>
</evidence>